<sequence length="231" mass="24312">MERVVLITGACGGLGKALAGAFLAAGDRVVAVCRSEERLSALRAALASDRLEAIPADVTDEAAVDALFRQVLDRHGRLDVLVHGAGEFALGAVEESPVAVFDALLAANARSTFLLTRAAARVMKRNGKGRIIHVSARQALRGEALFGPFSASKSAMDRITEAAAAELRDDGITVNAVLPATIDTPKNRQAMPEADTGRWIDPEDVARVVLFLASDDARAVTGALIPIHGRQ</sequence>
<dbReference type="InterPro" id="IPR057326">
    <property type="entry name" value="KR_dom"/>
</dbReference>
<dbReference type="Pfam" id="PF00106">
    <property type="entry name" value="adh_short"/>
    <property type="match status" value="1"/>
</dbReference>
<gene>
    <name evidence="5" type="ORF">caldi_18840</name>
</gene>
<dbReference type="AlphaFoldDB" id="A0AA35CK51"/>
<dbReference type="SMART" id="SM00822">
    <property type="entry name" value="PKS_KR"/>
    <property type="match status" value="1"/>
</dbReference>
<dbReference type="Proteomes" id="UP001163687">
    <property type="component" value="Chromosome"/>
</dbReference>
<dbReference type="EMBL" id="AP025628">
    <property type="protein sequence ID" value="BDG60794.1"/>
    <property type="molecule type" value="Genomic_DNA"/>
</dbReference>
<dbReference type="KEGG" id="cmic:caldi_18840"/>
<proteinExistence type="inferred from homology"/>
<dbReference type="FunFam" id="3.40.50.720:FF:000084">
    <property type="entry name" value="Short-chain dehydrogenase reductase"/>
    <property type="match status" value="1"/>
</dbReference>
<dbReference type="SUPFAM" id="SSF51735">
    <property type="entry name" value="NAD(P)-binding Rossmann-fold domains"/>
    <property type="match status" value="1"/>
</dbReference>
<reference evidence="5" key="1">
    <citation type="submission" date="2022-03" db="EMBL/GenBank/DDBJ databases">
        <title>Complete genome sequence of Caldinitratiruptor microaerophilus.</title>
        <authorList>
            <person name="Mukaiyama R."/>
            <person name="Nishiyama T."/>
            <person name="Ueda K."/>
        </authorList>
    </citation>
    <scope>NUCLEOTIDE SEQUENCE</scope>
    <source>
        <strain evidence="5">JCM 16183</strain>
    </source>
</reference>
<dbReference type="RefSeq" id="WP_264841490.1">
    <property type="nucleotide sequence ID" value="NZ_AP025628.1"/>
</dbReference>
<dbReference type="PANTHER" id="PTHR43669:SF3">
    <property type="entry name" value="ALCOHOL DEHYDROGENASE, PUTATIVE (AFU_ORTHOLOGUE AFUA_3G03445)-RELATED"/>
    <property type="match status" value="1"/>
</dbReference>
<keyword evidence="2" id="KW-0560">Oxidoreductase</keyword>
<accession>A0AA35CK51</accession>
<protein>
    <submittedName>
        <fullName evidence="5">Short-chain dehydrogenase</fullName>
    </submittedName>
</protein>
<name>A0AA35CK51_9FIRM</name>
<organism evidence="5 6">
    <name type="scientific">Caldinitratiruptor microaerophilus</name>
    <dbReference type="NCBI Taxonomy" id="671077"/>
    <lineage>
        <taxon>Bacteria</taxon>
        <taxon>Bacillati</taxon>
        <taxon>Bacillota</taxon>
        <taxon>Clostridia</taxon>
        <taxon>Eubacteriales</taxon>
        <taxon>Symbiobacteriaceae</taxon>
        <taxon>Caldinitratiruptor</taxon>
    </lineage>
</organism>
<evidence type="ECO:0000313" key="5">
    <source>
        <dbReference type="EMBL" id="BDG60794.1"/>
    </source>
</evidence>
<dbReference type="PRINTS" id="PR00081">
    <property type="entry name" value="GDHRDH"/>
</dbReference>
<evidence type="ECO:0000256" key="2">
    <source>
        <dbReference type="ARBA" id="ARBA00023002"/>
    </source>
</evidence>
<evidence type="ECO:0000313" key="6">
    <source>
        <dbReference type="Proteomes" id="UP001163687"/>
    </source>
</evidence>
<dbReference type="PANTHER" id="PTHR43669">
    <property type="entry name" value="5-KETO-D-GLUCONATE 5-REDUCTASE"/>
    <property type="match status" value="1"/>
</dbReference>
<evidence type="ECO:0000256" key="3">
    <source>
        <dbReference type="RuleBase" id="RU000363"/>
    </source>
</evidence>
<feature type="domain" description="Ketoreductase" evidence="4">
    <location>
        <begin position="3"/>
        <end position="202"/>
    </location>
</feature>
<evidence type="ECO:0000259" key="4">
    <source>
        <dbReference type="SMART" id="SM00822"/>
    </source>
</evidence>
<dbReference type="Gene3D" id="3.40.50.720">
    <property type="entry name" value="NAD(P)-binding Rossmann-like Domain"/>
    <property type="match status" value="1"/>
</dbReference>
<keyword evidence="6" id="KW-1185">Reference proteome</keyword>
<dbReference type="InterPro" id="IPR036291">
    <property type="entry name" value="NAD(P)-bd_dom_sf"/>
</dbReference>
<dbReference type="PRINTS" id="PR00080">
    <property type="entry name" value="SDRFAMILY"/>
</dbReference>
<dbReference type="CDD" id="cd05233">
    <property type="entry name" value="SDR_c"/>
    <property type="match status" value="1"/>
</dbReference>
<evidence type="ECO:0000256" key="1">
    <source>
        <dbReference type="ARBA" id="ARBA00006484"/>
    </source>
</evidence>
<comment type="similarity">
    <text evidence="1 3">Belongs to the short-chain dehydrogenases/reductases (SDR) family.</text>
</comment>
<dbReference type="InterPro" id="IPR002347">
    <property type="entry name" value="SDR_fam"/>
</dbReference>
<dbReference type="GO" id="GO:0008206">
    <property type="term" value="P:bile acid metabolic process"/>
    <property type="evidence" value="ECO:0007669"/>
    <property type="project" value="UniProtKB-ARBA"/>
</dbReference>
<dbReference type="GO" id="GO:0016491">
    <property type="term" value="F:oxidoreductase activity"/>
    <property type="evidence" value="ECO:0007669"/>
    <property type="project" value="UniProtKB-KW"/>
</dbReference>